<feature type="non-terminal residue" evidence="1">
    <location>
        <position position="1"/>
    </location>
</feature>
<name>A0A392T9E1_9FABA</name>
<evidence type="ECO:0000313" key="2">
    <source>
        <dbReference type="Proteomes" id="UP000265520"/>
    </source>
</evidence>
<dbReference type="AlphaFoldDB" id="A0A392T9E1"/>
<protein>
    <submittedName>
        <fullName evidence="1">Uncharacterized protein</fullName>
    </submittedName>
</protein>
<keyword evidence="2" id="KW-1185">Reference proteome</keyword>
<proteinExistence type="predicted"/>
<dbReference type="EMBL" id="LXQA010516640">
    <property type="protein sequence ID" value="MCI56716.1"/>
    <property type="molecule type" value="Genomic_DNA"/>
</dbReference>
<dbReference type="Proteomes" id="UP000265520">
    <property type="component" value="Unassembled WGS sequence"/>
</dbReference>
<organism evidence="1 2">
    <name type="scientific">Trifolium medium</name>
    <dbReference type="NCBI Taxonomy" id="97028"/>
    <lineage>
        <taxon>Eukaryota</taxon>
        <taxon>Viridiplantae</taxon>
        <taxon>Streptophyta</taxon>
        <taxon>Embryophyta</taxon>
        <taxon>Tracheophyta</taxon>
        <taxon>Spermatophyta</taxon>
        <taxon>Magnoliopsida</taxon>
        <taxon>eudicotyledons</taxon>
        <taxon>Gunneridae</taxon>
        <taxon>Pentapetalae</taxon>
        <taxon>rosids</taxon>
        <taxon>fabids</taxon>
        <taxon>Fabales</taxon>
        <taxon>Fabaceae</taxon>
        <taxon>Papilionoideae</taxon>
        <taxon>50 kb inversion clade</taxon>
        <taxon>NPAAA clade</taxon>
        <taxon>Hologalegina</taxon>
        <taxon>IRL clade</taxon>
        <taxon>Trifolieae</taxon>
        <taxon>Trifolium</taxon>
    </lineage>
</organism>
<comment type="caution">
    <text evidence="1">The sequence shown here is derived from an EMBL/GenBank/DDBJ whole genome shotgun (WGS) entry which is preliminary data.</text>
</comment>
<accession>A0A392T9E1</accession>
<evidence type="ECO:0000313" key="1">
    <source>
        <dbReference type="EMBL" id="MCI56716.1"/>
    </source>
</evidence>
<reference evidence="1 2" key="1">
    <citation type="journal article" date="2018" name="Front. Plant Sci.">
        <title>Red Clover (Trifolium pratense) and Zigzag Clover (T. medium) - A Picture of Genomic Similarities and Differences.</title>
        <authorList>
            <person name="Dluhosova J."/>
            <person name="Istvanek J."/>
            <person name="Nedelnik J."/>
            <person name="Repkova J."/>
        </authorList>
    </citation>
    <scope>NUCLEOTIDE SEQUENCE [LARGE SCALE GENOMIC DNA]</scope>
    <source>
        <strain evidence="2">cv. 10/8</strain>
        <tissue evidence="1">Leaf</tissue>
    </source>
</reference>
<sequence>LKKSSEVTPEVKVSKVVIPDVVEKME</sequence>